<evidence type="ECO:0000313" key="3">
    <source>
        <dbReference type="EMBL" id="KAJ0197982.1"/>
    </source>
</evidence>
<dbReference type="Pfam" id="PF00078">
    <property type="entry name" value="RVT_1"/>
    <property type="match status" value="1"/>
</dbReference>
<dbReference type="EMBL" id="NBSK02000007">
    <property type="protein sequence ID" value="KAJ0197982.1"/>
    <property type="molecule type" value="Genomic_DNA"/>
</dbReference>
<protein>
    <recommendedName>
        <fullName evidence="5">Reverse transcriptase domain-containing protein</fullName>
    </recommendedName>
</protein>
<organism evidence="3 4">
    <name type="scientific">Lactuca sativa</name>
    <name type="common">Garden lettuce</name>
    <dbReference type="NCBI Taxonomy" id="4236"/>
    <lineage>
        <taxon>Eukaryota</taxon>
        <taxon>Viridiplantae</taxon>
        <taxon>Streptophyta</taxon>
        <taxon>Embryophyta</taxon>
        <taxon>Tracheophyta</taxon>
        <taxon>Spermatophyta</taxon>
        <taxon>Magnoliopsida</taxon>
        <taxon>eudicotyledons</taxon>
        <taxon>Gunneridae</taxon>
        <taxon>Pentapetalae</taxon>
        <taxon>asterids</taxon>
        <taxon>campanulids</taxon>
        <taxon>Asterales</taxon>
        <taxon>Asteraceae</taxon>
        <taxon>Cichorioideae</taxon>
        <taxon>Cichorieae</taxon>
        <taxon>Lactucinae</taxon>
        <taxon>Lactuca</taxon>
    </lineage>
</organism>
<dbReference type="Pfam" id="PF13966">
    <property type="entry name" value="zf-RVT"/>
    <property type="match status" value="1"/>
</dbReference>
<dbReference type="PANTHER" id="PTHR33116">
    <property type="entry name" value="REVERSE TRANSCRIPTASE ZINC-BINDING DOMAIN-CONTAINING PROTEIN-RELATED-RELATED"/>
    <property type="match status" value="1"/>
</dbReference>
<accession>A0A9R1V3R8</accession>
<dbReference type="InterPro" id="IPR026960">
    <property type="entry name" value="RVT-Znf"/>
</dbReference>
<evidence type="ECO:0000259" key="2">
    <source>
        <dbReference type="Pfam" id="PF13966"/>
    </source>
</evidence>
<name>A0A9R1V3R8_LACSA</name>
<dbReference type="Proteomes" id="UP000235145">
    <property type="component" value="Unassembled WGS sequence"/>
</dbReference>
<dbReference type="InterPro" id="IPR000477">
    <property type="entry name" value="RT_dom"/>
</dbReference>
<proteinExistence type="predicted"/>
<dbReference type="AlphaFoldDB" id="A0A9R1V3R8"/>
<dbReference type="PANTHER" id="PTHR33116:SF79">
    <property type="entry name" value="REVERSE TRANSCRIPTASE DOMAIN, ZINC FINGER, CCHC-TYPE-RELATED"/>
    <property type="match status" value="1"/>
</dbReference>
<evidence type="ECO:0008006" key="5">
    <source>
        <dbReference type="Google" id="ProtNLM"/>
    </source>
</evidence>
<feature type="domain" description="Reverse transcriptase" evidence="1">
    <location>
        <begin position="204"/>
        <end position="352"/>
    </location>
</feature>
<reference evidence="3 4" key="1">
    <citation type="journal article" date="2017" name="Nat. Commun.">
        <title>Genome assembly with in vitro proximity ligation data and whole-genome triplication in lettuce.</title>
        <authorList>
            <person name="Reyes-Chin-Wo S."/>
            <person name="Wang Z."/>
            <person name="Yang X."/>
            <person name="Kozik A."/>
            <person name="Arikit S."/>
            <person name="Song C."/>
            <person name="Xia L."/>
            <person name="Froenicke L."/>
            <person name="Lavelle D.O."/>
            <person name="Truco M.J."/>
            <person name="Xia R."/>
            <person name="Zhu S."/>
            <person name="Xu C."/>
            <person name="Xu H."/>
            <person name="Xu X."/>
            <person name="Cox K."/>
            <person name="Korf I."/>
            <person name="Meyers B.C."/>
            <person name="Michelmore R.W."/>
        </authorList>
    </citation>
    <scope>NUCLEOTIDE SEQUENCE [LARGE SCALE GENOMIC DNA]</scope>
    <source>
        <strain evidence="4">cv. Salinas</strain>
        <tissue evidence="3">Seedlings</tissue>
    </source>
</reference>
<evidence type="ECO:0000313" key="4">
    <source>
        <dbReference type="Proteomes" id="UP000235145"/>
    </source>
</evidence>
<comment type="caution">
    <text evidence="3">The sequence shown here is derived from an EMBL/GenBank/DDBJ whole genome shotgun (WGS) entry which is preliminary data.</text>
</comment>
<feature type="domain" description="Reverse transcriptase zinc-binding" evidence="2">
    <location>
        <begin position="583"/>
        <end position="655"/>
    </location>
</feature>
<keyword evidence="4" id="KW-1185">Reference proteome</keyword>
<sequence length="754" mass="86781">MNEIKKEAESRALMSTEMEERSIGGIKIAEHARTIALDLKQRAKIKWEVEGDENTCFFHGYVNNRNKKNHIHGIMTNGIWMTDPVVINKEATRFFERKYRECWRVRPVFRSEGFRKLLEEDTRYLEGEFSMGEVKNAIWLCGGNKSLGPDGFTFKFLKKFWELLKGDIMGKIKYFEAGGKITRGCNSSSISLAAKTKDPLHFCDFRPISLIGSIYKIIAKLLALRLKKVIGGVIDEVQSAYVEGRNILEGPLVVNALCSWAKSKGRKMLLFKAYFNKAFDSVNWVYLDSIMNQMGFGNKWRYWIRNCLESGRASVIINGSPTNEFSMTKGVRQGGPLSPFLFIIAMEGLNVAMKTAIEKGVFDGSRVFGIGVSPSEVLNWSAPLGCEPSSLPFTYLGIPVGENMNRKNAWRPIVEKFHCKLSLWKAKTLSFGGRLTLAKVVLGSLPTYYMSIFTIPNGIIETLEKIRRRFIWSSNLERKSISWVAWETLITPKKMWRLKNEYTTLWAKVILCIHDLDGRHRASFVNISRWGVWKNIIKIRTALKKFHIDFKEILYWKPNDDCWASDFVVDNHFSVRLLRERIEMASHIVCDSPFEWCKVITNKILCFIWSAKLGRIPSSVSLKARGVPMSSIICGSCNMDEETCDYILLLCPVTKVVMNSILSWCEISHDGFYSVKDMLIFISRWSKSKKEKKHVEYDLICRIMVNHKVFRNIPIVPKKTVEKIKSITFVWCKHKGSFKNMDRRVWNLGPFLCL</sequence>
<evidence type="ECO:0000259" key="1">
    <source>
        <dbReference type="Pfam" id="PF00078"/>
    </source>
</evidence>
<gene>
    <name evidence="3" type="ORF">LSAT_V11C700375200</name>
</gene>